<dbReference type="RefSeq" id="XP_041162088.1">
    <property type="nucleotide sequence ID" value="XM_041306299.1"/>
</dbReference>
<organism evidence="2 3">
    <name type="scientific">Suillus plorans</name>
    <dbReference type="NCBI Taxonomy" id="116603"/>
    <lineage>
        <taxon>Eukaryota</taxon>
        <taxon>Fungi</taxon>
        <taxon>Dikarya</taxon>
        <taxon>Basidiomycota</taxon>
        <taxon>Agaricomycotina</taxon>
        <taxon>Agaricomycetes</taxon>
        <taxon>Agaricomycetidae</taxon>
        <taxon>Boletales</taxon>
        <taxon>Suillineae</taxon>
        <taxon>Suillaceae</taxon>
        <taxon>Suillus</taxon>
    </lineage>
</organism>
<dbReference type="OrthoDB" id="10534942at2759"/>
<proteinExistence type="predicted"/>
<protein>
    <submittedName>
        <fullName evidence="2">Uncharacterized protein</fullName>
    </submittedName>
</protein>
<gene>
    <name evidence="2" type="ORF">HD556DRAFT_1441423</name>
</gene>
<name>A0A9P7AXW0_9AGAM</name>
<feature type="region of interest" description="Disordered" evidence="1">
    <location>
        <begin position="1"/>
        <end position="28"/>
    </location>
</feature>
<evidence type="ECO:0000313" key="2">
    <source>
        <dbReference type="EMBL" id="KAG1796731.1"/>
    </source>
</evidence>
<feature type="compositionally biased region" description="Low complexity" evidence="1">
    <location>
        <begin position="19"/>
        <end position="28"/>
    </location>
</feature>
<comment type="caution">
    <text evidence="2">The sequence shown here is derived from an EMBL/GenBank/DDBJ whole genome shotgun (WGS) entry which is preliminary data.</text>
</comment>
<accession>A0A9P7AXW0</accession>
<dbReference type="EMBL" id="JABBWE010000018">
    <property type="protein sequence ID" value="KAG1796731.1"/>
    <property type="molecule type" value="Genomic_DNA"/>
</dbReference>
<evidence type="ECO:0000256" key="1">
    <source>
        <dbReference type="SAM" id="MobiDB-lite"/>
    </source>
</evidence>
<dbReference type="GeneID" id="64600063"/>
<evidence type="ECO:0000313" key="3">
    <source>
        <dbReference type="Proteomes" id="UP000719766"/>
    </source>
</evidence>
<keyword evidence="3" id="KW-1185">Reference proteome</keyword>
<sequence length="107" mass="11721">MSQQHVPEDIEVTESGSTSFDSDSDNLSSDLDEELMKVCAAVASPPDGASIADLHKASAVLILSRCVAGSKLIIQALETAQKHLLNMRGRQQELLKWNVLLETSYWH</sequence>
<dbReference type="Proteomes" id="UP000719766">
    <property type="component" value="Unassembled WGS sequence"/>
</dbReference>
<reference evidence="2" key="1">
    <citation type="journal article" date="2020" name="New Phytol.">
        <title>Comparative genomics reveals dynamic genome evolution in host specialist ectomycorrhizal fungi.</title>
        <authorList>
            <person name="Lofgren L.A."/>
            <person name="Nguyen N.H."/>
            <person name="Vilgalys R."/>
            <person name="Ruytinx J."/>
            <person name="Liao H.L."/>
            <person name="Branco S."/>
            <person name="Kuo A."/>
            <person name="LaButti K."/>
            <person name="Lipzen A."/>
            <person name="Andreopoulos W."/>
            <person name="Pangilinan J."/>
            <person name="Riley R."/>
            <person name="Hundley H."/>
            <person name="Na H."/>
            <person name="Barry K."/>
            <person name="Grigoriev I.V."/>
            <person name="Stajich J.E."/>
            <person name="Kennedy P.G."/>
        </authorList>
    </citation>
    <scope>NUCLEOTIDE SEQUENCE</scope>
    <source>
        <strain evidence="2">S12</strain>
    </source>
</reference>
<dbReference type="AlphaFoldDB" id="A0A9P7AXW0"/>